<feature type="domain" description="Carrier" evidence="8">
    <location>
        <begin position="1474"/>
        <end position="1550"/>
    </location>
</feature>
<dbReference type="SMART" id="SM00823">
    <property type="entry name" value="PKS_PP"/>
    <property type="match status" value="1"/>
</dbReference>
<dbReference type="InterPro" id="IPR009081">
    <property type="entry name" value="PP-bd_ACP"/>
</dbReference>
<keyword evidence="3" id="KW-0808">Transferase</keyword>
<dbReference type="Pfam" id="PF00550">
    <property type="entry name" value="PP-binding"/>
    <property type="match status" value="1"/>
</dbReference>
<dbReference type="GO" id="GO:0031177">
    <property type="term" value="F:phosphopantetheine binding"/>
    <property type="evidence" value="ECO:0007669"/>
    <property type="project" value="InterPro"/>
</dbReference>
<evidence type="ECO:0000259" key="9">
    <source>
        <dbReference type="PROSITE" id="PS52004"/>
    </source>
</evidence>
<dbReference type="SMART" id="SM00827">
    <property type="entry name" value="PKS_AT"/>
    <property type="match status" value="1"/>
</dbReference>
<evidence type="ECO:0000256" key="6">
    <source>
        <dbReference type="ARBA" id="ARBA00023315"/>
    </source>
</evidence>
<feature type="region of interest" description="Disordered" evidence="7">
    <location>
        <begin position="1550"/>
        <end position="1587"/>
    </location>
</feature>
<feature type="compositionally biased region" description="Basic and acidic residues" evidence="7">
    <location>
        <begin position="1557"/>
        <end position="1573"/>
    </location>
</feature>
<dbReference type="InterPro" id="IPR014030">
    <property type="entry name" value="Ketoacyl_synth_N"/>
</dbReference>
<dbReference type="Gene3D" id="3.40.47.10">
    <property type="match status" value="1"/>
</dbReference>
<dbReference type="Pfam" id="PF00698">
    <property type="entry name" value="Acyl_transf_1"/>
    <property type="match status" value="1"/>
</dbReference>
<comment type="caution">
    <text evidence="10">The sequence shown here is derived from an EMBL/GenBank/DDBJ whole genome shotgun (WGS) entry which is preliminary data.</text>
</comment>
<evidence type="ECO:0000256" key="2">
    <source>
        <dbReference type="ARBA" id="ARBA00022553"/>
    </source>
</evidence>
<dbReference type="GO" id="GO:0017000">
    <property type="term" value="P:antibiotic biosynthetic process"/>
    <property type="evidence" value="ECO:0007669"/>
    <property type="project" value="UniProtKB-KW"/>
</dbReference>
<dbReference type="InterPro" id="IPR013968">
    <property type="entry name" value="PKS_KR"/>
</dbReference>
<evidence type="ECO:0000256" key="3">
    <source>
        <dbReference type="ARBA" id="ARBA00022679"/>
    </source>
</evidence>
<evidence type="ECO:0000313" key="11">
    <source>
        <dbReference type="Proteomes" id="UP000646776"/>
    </source>
</evidence>
<dbReference type="GO" id="GO:0004312">
    <property type="term" value="F:fatty acid synthase activity"/>
    <property type="evidence" value="ECO:0007669"/>
    <property type="project" value="TreeGrafter"/>
</dbReference>
<dbReference type="Pfam" id="PF16197">
    <property type="entry name" value="KAsynt_C_assoc"/>
    <property type="match status" value="1"/>
</dbReference>
<dbReference type="SUPFAM" id="SSF52151">
    <property type="entry name" value="FabD/lysophospholipase-like"/>
    <property type="match status" value="1"/>
</dbReference>
<evidence type="ECO:0000313" key="10">
    <source>
        <dbReference type="EMBL" id="GGT80689.1"/>
    </source>
</evidence>
<dbReference type="InterPro" id="IPR016035">
    <property type="entry name" value="Acyl_Trfase/lysoPLipase"/>
</dbReference>
<dbReference type="EMBL" id="BMSA01000026">
    <property type="protein sequence ID" value="GGT80689.1"/>
    <property type="molecule type" value="Genomic_DNA"/>
</dbReference>
<keyword evidence="4" id="KW-0045">Antibiotic biosynthesis</keyword>
<dbReference type="InterPro" id="IPR049490">
    <property type="entry name" value="C883_1060-like_KR_N"/>
</dbReference>
<protein>
    <submittedName>
        <fullName evidence="10">Polyketide synthase</fullName>
    </submittedName>
</protein>
<name>A0A918HM78_9ACTN</name>
<dbReference type="Gene3D" id="1.10.1200.10">
    <property type="entry name" value="ACP-like"/>
    <property type="match status" value="1"/>
</dbReference>
<evidence type="ECO:0000256" key="1">
    <source>
        <dbReference type="ARBA" id="ARBA00022450"/>
    </source>
</evidence>
<dbReference type="InterPro" id="IPR050091">
    <property type="entry name" value="PKS_NRPS_Biosynth_Enz"/>
</dbReference>
<dbReference type="InterPro" id="IPR016036">
    <property type="entry name" value="Malonyl_transacylase_ACP-bd"/>
</dbReference>
<feature type="region of interest" description="Disordered" evidence="7">
    <location>
        <begin position="1446"/>
        <end position="1465"/>
    </location>
</feature>
<keyword evidence="6" id="KW-0012">Acyltransferase</keyword>
<dbReference type="InterPro" id="IPR014043">
    <property type="entry name" value="Acyl_transferase_dom"/>
</dbReference>
<feature type="compositionally biased region" description="Basic and acidic residues" evidence="7">
    <location>
        <begin position="1446"/>
        <end position="1457"/>
    </location>
</feature>
<dbReference type="InterPro" id="IPR014031">
    <property type="entry name" value="Ketoacyl_synth_C"/>
</dbReference>
<dbReference type="InterPro" id="IPR032821">
    <property type="entry name" value="PKS_assoc"/>
</dbReference>
<dbReference type="Pfam" id="PF00109">
    <property type="entry name" value="ketoacyl-synt"/>
    <property type="match status" value="1"/>
</dbReference>
<dbReference type="PROSITE" id="PS52004">
    <property type="entry name" value="KS3_2"/>
    <property type="match status" value="1"/>
</dbReference>
<dbReference type="InterPro" id="IPR036736">
    <property type="entry name" value="ACP-like_sf"/>
</dbReference>
<evidence type="ECO:0000256" key="5">
    <source>
        <dbReference type="ARBA" id="ARBA00023268"/>
    </source>
</evidence>
<proteinExistence type="predicted"/>
<dbReference type="PROSITE" id="PS50075">
    <property type="entry name" value="CARRIER"/>
    <property type="match status" value="1"/>
</dbReference>
<evidence type="ECO:0000259" key="8">
    <source>
        <dbReference type="PROSITE" id="PS50075"/>
    </source>
</evidence>
<reference evidence="10" key="1">
    <citation type="journal article" date="2014" name="Int. J. Syst. Evol. Microbiol.">
        <title>Complete genome sequence of Corynebacterium casei LMG S-19264T (=DSM 44701T), isolated from a smear-ripened cheese.</title>
        <authorList>
            <consortium name="US DOE Joint Genome Institute (JGI-PGF)"/>
            <person name="Walter F."/>
            <person name="Albersmeier A."/>
            <person name="Kalinowski J."/>
            <person name="Ruckert C."/>
        </authorList>
    </citation>
    <scope>NUCLEOTIDE SEQUENCE</scope>
    <source>
        <strain evidence="10">JCM 4125</strain>
    </source>
</reference>
<dbReference type="SMART" id="SM00825">
    <property type="entry name" value="PKS_KS"/>
    <property type="match status" value="1"/>
</dbReference>
<keyword evidence="11" id="KW-1185">Reference proteome</keyword>
<evidence type="ECO:0000256" key="4">
    <source>
        <dbReference type="ARBA" id="ARBA00023194"/>
    </source>
</evidence>
<dbReference type="GO" id="GO:0006633">
    <property type="term" value="P:fatty acid biosynthetic process"/>
    <property type="evidence" value="ECO:0007669"/>
    <property type="project" value="TreeGrafter"/>
</dbReference>
<dbReference type="SMART" id="SM00822">
    <property type="entry name" value="PKS_KR"/>
    <property type="match status" value="1"/>
</dbReference>
<reference evidence="10" key="2">
    <citation type="submission" date="2020-09" db="EMBL/GenBank/DDBJ databases">
        <authorList>
            <person name="Sun Q."/>
            <person name="Ohkuma M."/>
        </authorList>
    </citation>
    <scope>NUCLEOTIDE SEQUENCE</scope>
    <source>
        <strain evidence="10">JCM 4125</strain>
    </source>
</reference>
<dbReference type="Gene3D" id="3.40.366.10">
    <property type="entry name" value="Malonyl-Coenzyme A Acyl Carrier Protein, domain 2"/>
    <property type="match status" value="1"/>
</dbReference>
<feature type="domain" description="Ketosynthase family 3 (KS3)" evidence="9">
    <location>
        <begin position="9"/>
        <end position="444"/>
    </location>
</feature>
<dbReference type="InterPro" id="IPR020841">
    <property type="entry name" value="PKS_Beta-ketoAc_synthase_dom"/>
</dbReference>
<dbReference type="CDD" id="cd00833">
    <property type="entry name" value="PKS"/>
    <property type="match status" value="1"/>
</dbReference>
<dbReference type="InterPro" id="IPR001227">
    <property type="entry name" value="Ac_transferase_dom_sf"/>
</dbReference>
<dbReference type="InterPro" id="IPR036291">
    <property type="entry name" value="NAD(P)-bd_dom_sf"/>
</dbReference>
<dbReference type="InterPro" id="IPR016039">
    <property type="entry name" value="Thiolase-like"/>
</dbReference>
<dbReference type="Gene3D" id="3.30.70.3290">
    <property type="match status" value="1"/>
</dbReference>
<dbReference type="SUPFAM" id="SSF47336">
    <property type="entry name" value="ACP-like"/>
    <property type="match status" value="1"/>
</dbReference>
<dbReference type="InterPro" id="IPR057326">
    <property type="entry name" value="KR_dom"/>
</dbReference>
<dbReference type="SUPFAM" id="SSF55048">
    <property type="entry name" value="Probable ACP-binding domain of malonyl-CoA ACP transacylase"/>
    <property type="match status" value="1"/>
</dbReference>
<dbReference type="Pfam" id="PF08659">
    <property type="entry name" value="KR"/>
    <property type="match status" value="1"/>
</dbReference>
<dbReference type="Proteomes" id="UP000646776">
    <property type="component" value="Unassembled WGS sequence"/>
</dbReference>
<dbReference type="Gene3D" id="3.40.50.720">
    <property type="entry name" value="NAD(P)-binding Rossmann-like Domain"/>
    <property type="match status" value="1"/>
</dbReference>
<organism evidence="10 11">
    <name type="scientific">Streptomyces phaeofaciens</name>
    <dbReference type="NCBI Taxonomy" id="68254"/>
    <lineage>
        <taxon>Bacteria</taxon>
        <taxon>Bacillati</taxon>
        <taxon>Actinomycetota</taxon>
        <taxon>Actinomycetes</taxon>
        <taxon>Kitasatosporales</taxon>
        <taxon>Streptomycetaceae</taxon>
        <taxon>Streptomyces</taxon>
    </lineage>
</organism>
<keyword evidence="1" id="KW-0596">Phosphopantetheine</keyword>
<dbReference type="CDD" id="cd08953">
    <property type="entry name" value="KR_2_SDR_x"/>
    <property type="match status" value="1"/>
</dbReference>
<dbReference type="PANTHER" id="PTHR43775:SF51">
    <property type="entry name" value="INACTIVE PHENOLPHTHIOCEROL SYNTHESIS POLYKETIDE SYNTHASE TYPE I PKS1-RELATED"/>
    <property type="match status" value="1"/>
</dbReference>
<dbReference type="InterPro" id="IPR020806">
    <property type="entry name" value="PKS_PP-bd"/>
</dbReference>
<keyword evidence="2" id="KW-0597">Phosphoprotein</keyword>
<sequence>MKLEQPIRDHDIAVIGMSGRFPGASNVAGFWENLANGVESFAQLTDDELRAALVDERLIAHPDYVKVRPVLDDIRGFDARFFGYSPREAEIADPQQRIFLECVWEALEGAGYGRADTRGRVGLFAGANFSMYMINRFAGPAGIAHMDPYEMMIGNDKDALATVIAYRLDLTGPAVSVQTFCSTSATAMHLACQSIRRGESDIALAGGVCVRVPDRVGHLHFEGGMESPDGHIRTFDAEARGGVFGDGAGVVVLKSMRQAVADRDNVLAVIRGSAMNNDGASKFSYTAPSIVGQARAVEDALRDADVSPRDISYVEAHGTATELGDPIEVAALSRAFKSAERGRTGEELDERGYCAIGSVKTNVGHLDRAATVTGMIKVVEALRHEHIPQSLHFENPNPEIDFARSPFYVAGKPVRWSRQPGRPRLAGLNGLGMGGTNVHMIVQEAPAPRNRPADPRRWHVLPLSAQVKEAGEEQRTDLARHLMTQPDTALGDVGFTLHMGRSLFSHRQVCVAGSTDGAAAALSGEKAPDATLLVRHDPARSRRVGLVFAGVGEHYTGMVAELYRTEPVFRKHLDHGRGLLAEYTSIDVVTPLTAERSAQGGGLAALMGRDSGPADDPFADTRVAQPAVFLAEYALAATLMEWGLKPAAVLGYSVGEYVAACLAGVLSLPDALRLVAHRAELIAELPAGAMLAVGLTRQELSAKVPDLEARGLDLSAVVPGQAVVAGPVDAVRELAAFLRDEEIVCRELQTTHAFHSRMLAPKADELTRWIAEHITLSAPVLPCLSNVTGGEMDADLVTDPAYWARHMCSPVRFEEGLGEMLGQDDMTLIEIGPGRSLGAMARAHEACDRSRWPLIVSTLPAASEDTGDDRTLAECLGELWLCGVDIDWDAYHRNARDFAPGRVQLPTYPFQRQEYWYESGWTPPSQVVGGLPEGAEQAGGYEELPLLPESRWMHLPVWRQRLPQPALNDQGDEWTVFTDSGEGDRIVEELRGRGPASGRRIVEVRPGDAFARDGDNYRIRPGNTQDTLELFAALSERGQLPDRVLHLWNLGDAEAEETVRRGTHTLIALARAAHEMVFGSWKLDVVTSGVHQVTGSEIIRPERATVLGPCTIIPVECPGVTLRSLDLLDGAPAPVAEVVEELRSEPGNQVVALRGGKTWTLDYEALELPAGQDLTEPATTVRPEGVYMITGGLGGIGLAMASRLVDEYRAKVVLLGRTPVPPREQWDAILSDPSASDEVRRRIAALCELSAKGAEFMVVQADVSVPAEVQRAVAAATERFGALHGVLHAAGVPGRGMMQFKSAEDVDRVLAPKVAGTLALARALKDVPLDFLALFSSVSSVTGALGQADYSAANAFLDAFASSGLLPQARIVSIGWGEWEWNGWKSGLDGYEPVLREFYEQHRDRFGIGFDAGWRHLQRALARPEPHLFVSTQDFSMMVRGSRSHTMEDIQEGARRGRGEKRHPRPELSTLYVPARTETETLIAEIWADALGMEQVGIHDNFFDLGGNSLLGVGIVAAIRRGLELDRLPAHVIYQAPTVAALAALAVPDATPEGGPESDHAAHVKDRALQRHERLARRRAGQRGGSE</sequence>
<dbReference type="Pfam" id="PF02801">
    <property type="entry name" value="Ketoacyl-synt_C"/>
    <property type="match status" value="1"/>
</dbReference>
<evidence type="ECO:0000256" key="7">
    <source>
        <dbReference type="SAM" id="MobiDB-lite"/>
    </source>
</evidence>
<dbReference type="PROSITE" id="PS00012">
    <property type="entry name" value="PHOSPHOPANTETHEINE"/>
    <property type="match status" value="1"/>
</dbReference>
<dbReference type="SUPFAM" id="SSF53901">
    <property type="entry name" value="Thiolase-like"/>
    <property type="match status" value="1"/>
</dbReference>
<dbReference type="PANTHER" id="PTHR43775">
    <property type="entry name" value="FATTY ACID SYNTHASE"/>
    <property type="match status" value="1"/>
</dbReference>
<dbReference type="Pfam" id="PF21394">
    <property type="entry name" value="Beta-ketacyl_N"/>
    <property type="match status" value="1"/>
</dbReference>
<accession>A0A918HM78</accession>
<dbReference type="InterPro" id="IPR006162">
    <property type="entry name" value="Ppantetheine_attach_site"/>
</dbReference>
<keyword evidence="5" id="KW-0511">Multifunctional enzyme</keyword>
<gene>
    <name evidence="10" type="ORF">GCM10010226_69050</name>
</gene>
<dbReference type="SUPFAM" id="SSF51735">
    <property type="entry name" value="NAD(P)-binding Rossmann-fold domains"/>
    <property type="match status" value="2"/>
</dbReference>